<evidence type="ECO:0000313" key="3">
    <source>
        <dbReference type="Proteomes" id="UP000663827"/>
    </source>
</evidence>
<comment type="caution">
    <text evidence="2">The sequence shown here is derived from an EMBL/GenBank/DDBJ whole genome shotgun (WGS) entry which is preliminary data.</text>
</comment>
<protein>
    <submittedName>
        <fullName evidence="2">Uncharacterized protein</fullName>
    </submittedName>
</protein>
<feature type="compositionally biased region" description="Basic and acidic residues" evidence="1">
    <location>
        <begin position="34"/>
        <end position="45"/>
    </location>
</feature>
<dbReference type="Proteomes" id="UP000663827">
    <property type="component" value="Unassembled WGS sequence"/>
</dbReference>
<accession>A0A8H3E122</accession>
<dbReference type="AlphaFoldDB" id="A0A8H3E122"/>
<dbReference type="EMBL" id="CAJNJQ010001457">
    <property type="protein sequence ID" value="CAE7139217.1"/>
    <property type="molecule type" value="Genomic_DNA"/>
</dbReference>
<proteinExistence type="predicted"/>
<gene>
    <name evidence="2" type="ORF">RDB_LOCUS72517</name>
</gene>
<sequence length="401" mass="45574">MSPPQISDHPFFQPTNVSGERVNAVHDYLNSSRRSNDATRPRLRVDTSSTRYPHLPTPPLNDIGSAGSSPLGGRSALHRSRRNPQPQEVISRALSRSYLPSPPSSRIGSTKSSPISELSSKSVRFSHLEDHIRPGQYSAYSPKSPSKTVLKNRELKAADMPSLFAENTPVVAASSAMDTVLINLTTCIKNFKWPSELDFSANTASPMILANTEKNQAFIHQLRDLDRLWNELNQISTHGDEKLGDKHKATDVAIGKALQKMKEHQLKLYEKFTKAVESALTNIATDLDVWVKHFEYLSELDFRASSDKRTALPINERRKQLNHQLRKLSWFREALNDIPAHGDERLQDQRRIVDTGIERALQKAQDHQLKLYYRHRTKTYQSRRIARPYYHNDSVPKAICL</sequence>
<reference evidence="2" key="1">
    <citation type="submission" date="2021-01" db="EMBL/GenBank/DDBJ databases">
        <authorList>
            <person name="Kaushik A."/>
        </authorList>
    </citation>
    <scope>NUCLEOTIDE SEQUENCE</scope>
    <source>
        <strain evidence="2">AG5</strain>
    </source>
</reference>
<feature type="region of interest" description="Disordered" evidence="1">
    <location>
        <begin position="1"/>
        <end position="118"/>
    </location>
</feature>
<organism evidence="2 3">
    <name type="scientific">Rhizoctonia solani</name>
    <dbReference type="NCBI Taxonomy" id="456999"/>
    <lineage>
        <taxon>Eukaryota</taxon>
        <taxon>Fungi</taxon>
        <taxon>Dikarya</taxon>
        <taxon>Basidiomycota</taxon>
        <taxon>Agaricomycotina</taxon>
        <taxon>Agaricomycetes</taxon>
        <taxon>Cantharellales</taxon>
        <taxon>Ceratobasidiaceae</taxon>
        <taxon>Rhizoctonia</taxon>
    </lineage>
</organism>
<feature type="compositionally biased region" description="Low complexity" evidence="1">
    <location>
        <begin position="91"/>
        <end position="118"/>
    </location>
</feature>
<evidence type="ECO:0000256" key="1">
    <source>
        <dbReference type="SAM" id="MobiDB-lite"/>
    </source>
</evidence>
<name>A0A8H3E122_9AGAM</name>
<evidence type="ECO:0000313" key="2">
    <source>
        <dbReference type="EMBL" id="CAE7139217.1"/>
    </source>
</evidence>